<dbReference type="AlphaFoldDB" id="A0A7X0M9K1"/>
<feature type="domain" description="Transthyretin/hydroxyisourate hydrolase" evidence="1">
    <location>
        <begin position="3"/>
        <end position="109"/>
    </location>
</feature>
<gene>
    <name evidence="2" type="ORF">BJ992_006166</name>
</gene>
<comment type="caution">
    <text evidence="2">The sequence shown here is derived from an EMBL/GenBank/DDBJ whole genome shotgun (WGS) entry which is preliminary data.</text>
</comment>
<dbReference type="GO" id="GO:0016787">
    <property type="term" value="F:hydrolase activity"/>
    <property type="evidence" value="ECO:0007669"/>
    <property type="project" value="UniProtKB-KW"/>
</dbReference>
<reference evidence="2 3" key="1">
    <citation type="submission" date="2020-08" db="EMBL/GenBank/DDBJ databases">
        <title>Sequencing the genomes of 1000 actinobacteria strains.</title>
        <authorList>
            <person name="Klenk H.-P."/>
        </authorList>
    </citation>
    <scope>NUCLEOTIDE SEQUENCE [LARGE SCALE GENOMIC DNA]</scope>
    <source>
        <strain evidence="2 3">DSM 44936</strain>
    </source>
</reference>
<proteinExistence type="predicted"/>
<dbReference type="PRINTS" id="PR00189">
    <property type="entry name" value="TRNSTHYRETIN"/>
</dbReference>
<dbReference type="InterPro" id="IPR000895">
    <property type="entry name" value="Transthyretin/HIU_hydrolase"/>
</dbReference>
<keyword evidence="3" id="KW-1185">Reference proteome</keyword>
<name>A0A7X0M9K1_9ACTN</name>
<evidence type="ECO:0000313" key="2">
    <source>
        <dbReference type="EMBL" id="MBB6476735.1"/>
    </source>
</evidence>
<organism evidence="2 3">
    <name type="scientific">Sphaerisporangium rubeum</name>
    <dbReference type="NCBI Taxonomy" id="321317"/>
    <lineage>
        <taxon>Bacteria</taxon>
        <taxon>Bacillati</taxon>
        <taxon>Actinomycetota</taxon>
        <taxon>Actinomycetes</taxon>
        <taxon>Streptosporangiales</taxon>
        <taxon>Streptosporangiaceae</taxon>
        <taxon>Sphaerisporangium</taxon>
    </lineage>
</organism>
<dbReference type="Pfam" id="PF00576">
    <property type="entry name" value="Transthyretin"/>
    <property type="match status" value="1"/>
</dbReference>
<dbReference type="PANTHER" id="PTHR10395:SF7">
    <property type="entry name" value="5-HYDROXYISOURATE HYDROLASE"/>
    <property type="match status" value="1"/>
</dbReference>
<dbReference type="Gene3D" id="2.60.40.180">
    <property type="entry name" value="Transthyretin/hydroxyisourate hydrolase domain"/>
    <property type="match status" value="1"/>
</dbReference>
<keyword evidence="2" id="KW-0378">Hydrolase</keyword>
<protein>
    <submittedName>
        <fullName evidence="2">5-hydroxyisourate hydrolase-like protein (Transthyretin family)</fullName>
    </submittedName>
</protein>
<dbReference type="EMBL" id="JACHIU010000001">
    <property type="protein sequence ID" value="MBB6476735.1"/>
    <property type="molecule type" value="Genomic_DNA"/>
</dbReference>
<dbReference type="Proteomes" id="UP000555564">
    <property type="component" value="Unassembled WGS sequence"/>
</dbReference>
<dbReference type="PANTHER" id="PTHR10395">
    <property type="entry name" value="URICASE AND TRANSTHYRETIN-RELATED"/>
    <property type="match status" value="1"/>
</dbReference>
<evidence type="ECO:0000259" key="1">
    <source>
        <dbReference type="Pfam" id="PF00576"/>
    </source>
</evidence>
<dbReference type="RefSeq" id="WP_184986967.1">
    <property type="nucleotide sequence ID" value="NZ_BAAALO010000021.1"/>
</dbReference>
<sequence length="115" mass="12715">MSITMKVVDCAQGRPVDGVAARLQARSEGVWERPATGRTDASGCLRFWRPPPPAVRGVFRIVVDIDSYYASFGILPVFPQISTCFRVVNPDEPLHFMVLVTPYSHTIVHGTDQKG</sequence>
<evidence type="ECO:0000313" key="3">
    <source>
        <dbReference type="Proteomes" id="UP000555564"/>
    </source>
</evidence>
<accession>A0A7X0M9K1</accession>
<dbReference type="GO" id="GO:0006144">
    <property type="term" value="P:purine nucleobase metabolic process"/>
    <property type="evidence" value="ECO:0007669"/>
    <property type="project" value="TreeGrafter"/>
</dbReference>
<dbReference type="SUPFAM" id="SSF49472">
    <property type="entry name" value="Transthyretin (synonym: prealbumin)"/>
    <property type="match status" value="1"/>
</dbReference>
<dbReference type="InterPro" id="IPR023416">
    <property type="entry name" value="Transthyretin/HIU_hydrolase_d"/>
</dbReference>
<dbReference type="InterPro" id="IPR036817">
    <property type="entry name" value="Transthyretin/HIU_hydrolase_sf"/>
</dbReference>